<dbReference type="InterPro" id="IPR001365">
    <property type="entry name" value="A_deaminase_dom"/>
</dbReference>
<dbReference type="PANTHER" id="PTHR11409">
    <property type="entry name" value="ADENOSINE DEAMINASE"/>
    <property type="match status" value="1"/>
</dbReference>
<feature type="non-terminal residue" evidence="8">
    <location>
        <position position="1"/>
    </location>
</feature>
<evidence type="ECO:0000256" key="3">
    <source>
        <dbReference type="ARBA" id="ARBA00012784"/>
    </source>
</evidence>
<dbReference type="EMBL" id="JACJJL010000125">
    <property type="protein sequence ID" value="MBM6663260.1"/>
    <property type="molecule type" value="Genomic_DNA"/>
</dbReference>
<dbReference type="GO" id="GO:0004000">
    <property type="term" value="F:adenosine deaminase activity"/>
    <property type="evidence" value="ECO:0007669"/>
    <property type="project" value="UniProtKB-ARBA"/>
</dbReference>
<name>A0A938WRB4_9BACT</name>
<evidence type="ECO:0000256" key="1">
    <source>
        <dbReference type="ARBA" id="ARBA00001947"/>
    </source>
</evidence>
<feature type="non-terminal residue" evidence="8">
    <location>
        <position position="79"/>
    </location>
</feature>
<dbReference type="EC" id="3.5.4.4" evidence="3"/>
<dbReference type="Proteomes" id="UP000764045">
    <property type="component" value="Unassembled WGS sequence"/>
</dbReference>
<dbReference type="InterPro" id="IPR006330">
    <property type="entry name" value="Ado/ade_deaminase"/>
</dbReference>
<dbReference type="GO" id="GO:0046103">
    <property type="term" value="P:inosine biosynthetic process"/>
    <property type="evidence" value="ECO:0007669"/>
    <property type="project" value="TreeGrafter"/>
</dbReference>
<comment type="similarity">
    <text evidence="2">Belongs to the metallo-dependent hydrolases superfamily. Adenosine and AMP deaminases family.</text>
</comment>
<dbReference type="InterPro" id="IPR032466">
    <property type="entry name" value="Metal_Hydrolase"/>
</dbReference>
<dbReference type="GO" id="GO:0046872">
    <property type="term" value="F:metal ion binding"/>
    <property type="evidence" value="ECO:0007669"/>
    <property type="project" value="UniProtKB-KW"/>
</dbReference>
<evidence type="ECO:0000313" key="8">
    <source>
        <dbReference type="EMBL" id="MBM6663260.1"/>
    </source>
</evidence>
<evidence type="ECO:0000259" key="7">
    <source>
        <dbReference type="Pfam" id="PF00962"/>
    </source>
</evidence>
<evidence type="ECO:0000313" key="9">
    <source>
        <dbReference type="Proteomes" id="UP000764045"/>
    </source>
</evidence>
<evidence type="ECO:0000256" key="5">
    <source>
        <dbReference type="ARBA" id="ARBA00022801"/>
    </source>
</evidence>
<accession>A0A938WRB4</accession>
<keyword evidence="9" id="KW-1185">Reference proteome</keyword>
<keyword evidence="4" id="KW-0479">Metal-binding</keyword>
<reference evidence="8 9" key="1">
    <citation type="journal article" date="2021" name="Sci. Rep.">
        <title>The distribution of antibiotic resistance genes in chicken gut microbiota commensals.</title>
        <authorList>
            <person name="Juricova H."/>
            <person name="Matiasovicova J."/>
            <person name="Kubasova T."/>
            <person name="Cejkova D."/>
            <person name="Rychlik I."/>
        </authorList>
    </citation>
    <scope>NUCLEOTIDE SEQUENCE [LARGE SCALE GENOMIC DNA]</scope>
    <source>
        <strain evidence="8 9">An819</strain>
    </source>
</reference>
<proteinExistence type="inferred from homology"/>
<feature type="domain" description="Adenosine deaminase" evidence="7">
    <location>
        <begin position="2"/>
        <end position="78"/>
    </location>
</feature>
<dbReference type="GO" id="GO:0006154">
    <property type="term" value="P:adenosine catabolic process"/>
    <property type="evidence" value="ECO:0007669"/>
    <property type="project" value="TreeGrafter"/>
</dbReference>
<keyword evidence="5" id="KW-0378">Hydrolase</keyword>
<dbReference type="AlphaFoldDB" id="A0A938WRB4"/>
<protein>
    <recommendedName>
        <fullName evidence="3">adenosine deaminase</fullName>
        <ecNumber evidence="3">3.5.4.4</ecNumber>
    </recommendedName>
</protein>
<keyword evidence="6" id="KW-0862">Zinc</keyword>
<organism evidence="8 9">
    <name type="scientific">Marseilla massiliensis</name>
    <dbReference type="NCBI Taxonomy" id="1841864"/>
    <lineage>
        <taxon>Bacteria</taxon>
        <taxon>Pseudomonadati</taxon>
        <taxon>Bacteroidota</taxon>
        <taxon>Bacteroidia</taxon>
        <taxon>Bacteroidales</taxon>
        <taxon>Prevotellaceae</taxon>
        <taxon>Marseilla</taxon>
    </lineage>
</organism>
<evidence type="ECO:0000256" key="4">
    <source>
        <dbReference type="ARBA" id="ARBA00022723"/>
    </source>
</evidence>
<gene>
    <name evidence="8" type="ORF">H6B30_16255</name>
</gene>
<dbReference type="Pfam" id="PF00962">
    <property type="entry name" value="A_deaminase"/>
    <property type="match status" value="1"/>
</dbReference>
<comment type="cofactor">
    <cofactor evidence="1">
        <name>Zn(2+)</name>
        <dbReference type="ChEBI" id="CHEBI:29105"/>
    </cofactor>
</comment>
<comment type="caution">
    <text evidence="8">The sequence shown here is derived from an EMBL/GenBank/DDBJ whole genome shotgun (WGS) entry which is preliminary data.</text>
</comment>
<dbReference type="Gene3D" id="3.20.20.140">
    <property type="entry name" value="Metal-dependent hydrolases"/>
    <property type="match status" value="1"/>
</dbReference>
<dbReference type="GO" id="GO:0005829">
    <property type="term" value="C:cytosol"/>
    <property type="evidence" value="ECO:0007669"/>
    <property type="project" value="TreeGrafter"/>
</dbReference>
<dbReference type="GO" id="GO:0043103">
    <property type="term" value="P:hypoxanthine salvage"/>
    <property type="evidence" value="ECO:0007669"/>
    <property type="project" value="TreeGrafter"/>
</dbReference>
<evidence type="ECO:0000256" key="6">
    <source>
        <dbReference type="ARBA" id="ARBA00022833"/>
    </source>
</evidence>
<sequence>MQDADSLRRVAREFVVDMATDGVIYAEARWAPQQHLTGGLSAAEAVEAVQVGLVDGMESASLSGTTIIARQILCLMRHL</sequence>
<dbReference type="SUPFAM" id="SSF51556">
    <property type="entry name" value="Metallo-dependent hydrolases"/>
    <property type="match status" value="1"/>
</dbReference>
<dbReference type="PANTHER" id="PTHR11409:SF43">
    <property type="entry name" value="ADENOSINE DEAMINASE"/>
    <property type="match status" value="1"/>
</dbReference>
<evidence type="ECO:0000256" key="2">
    <source>
        <dbReference type="ARBA" id="ARBA00006676"/>
    </source>
</evidence>